<evidence type="ECO:0000259" key="12">
    <source>
        <dbReference type="Pfam" id="PF02275"/>
    </source>
</evidence>
<sequence>MYFKMWRLFFTFLAIPLVLGSQTWNEGLKKAPRYSMNIDLPEEERWESVLQHWNASEFREMATAVFDKMVNKETLQLLEIIGGALDYYLPSPYAGEIRGIAKHFQMDVGEIVLYNLIYDITLSGGCTSIVAQDSKGNIWHARNMDYGFTATLRNWTVVVDFQSHGKTLYTSTSFVGQVGFYTGQRPNAFTVSLNERDEGTMLEDIIQILKALISDKTVFTSFQIRDALSRNDTATFDSALQRLAYHPETAPNYYIVGGAKSAEGAVITRDRLTAVDVWRLDLSNGRWFVLETNYDHWEPPPKSDDRRDPGNKAMNAIGQDAIDLDAMLKVLSLPLVCNSGTVYTTLMSAAHPSSYATFIRHCG</sequence>
<evidence type="ECO:0000256" key="6">
    <source>
        <dbReference type="ARBA" id="ARBA00038527"/>
    </source>
</evidence>
<keyword evidence="9" id="KW-0443">Lipid metabolism</keyword>
<dbReference type="GO" id="GO:0017064">
    <property type="term" value="F:fatty acid amide hydrolase activity"/>
    <property type="evidence" value="ECO:0007669"/>
    <property type="project" value="InterPro"/>
</dbReference>
<keyword evidence="5" id="KW-0325">Glycoprotein</keyword>
<protein>
    <recommendedName>
        <fullName evidence="8">N-acylethanolamine-hydrolyzing acid amidase</fullName>
        <ecNumber evidence="7">3.5.1.60</ecNumber>
    </recommendedName>
</protein>
<dbReference type="RefSeq" id="XP_038059472.1">
    <property type="nucleotide sequence ID" value="XM_038203544.1"/>
</dbReference>
<dbReference type="Proteomes" id="UP000887568">
    <property type="component" value="Unplaced"/>
</dbReference>
<organism evidence="13 14">
    <name type="scientific">Patiria miniata</name>
    <name type="common">Bat star</name>
    <name type="synonym">Asterina miniata</name>
    <dbReference type="NCBI Taxonomy" id="46514"/>
    <lineage>
        <taxon>Eukaryota</taxon>
        <taxon>Metazoa</taxon>
        <taxon>Echinodermata</taxon>
        <taxon>Eleutherozoa</taxon>
        <taxon>Asterozoa</taxon>
        <taxon>Asteroidea</taxon>
        <taxon>Valvatacea</taxon>
        <taxon>Valvatida</taxon>
        <taxon>Asterinidae</taxon>
        <taxon>Patiria</taxon>
    </lineage>
</organism>
<evidence type="ECO:0000256" key="1">
    <source>
        <dbReference type="ARBA" id="ARBA00004872"/>
    </source>
</evidence>
<keyword evidence="3 9" id="KW-0378">Hydrolase</keyword>
<dbReference type="GeneID" id="119730567"/>
<evidence type="ECO:0000256" key="10">
    <source>
        <dbReference type="PIRSR" id="PIRSR017632-1"/>
    </source>
</evidence>
<evidence type="ECO:0000313" key="13">
    <source>
        <dbReference type="EnsemblMetazoa" id="XP_038059472.1"/>
    </source>
</evidence>
<evidence type="ECO:0000313" key="14">
    <source>
        <dbReference type="Proteomes" id="UP000887568"/>
    </source>
</evidence>
<comment type="similarity">
    <text evidence="9">Belongs to the acid ceramidase family.</text>
</comment>
<dbReference type="Gene3D" id="3.60.60.10">
    <property type="entry name" value="Penicillin V Acylase, Chain A"/>
    <property type="match status" value="1"/>
</dbReference>
<dbReference type="FunFam" id="3.60.60.10:FF:000006">
    <property type="entry name" value="N-acylethanolamine-hydrolyzing acid amidase"/>
    <property type="match status" value="1"/>
</dbReference>
<feature type="chain" id="PRO_5037954104" description="N-acylethanolamine-hydrolyzing acid amidase" evidence="11">
    <location>
        <begin position="21"/>
        <end position="363"/>
    </location>
</feature>
<keyword evidence="2 11" id="KW-0732">Signal</keyword>
<comment type="pathway">
    <text evidence="1">Lipid metabolism; fatty acid metabolism.</text>
</comment>
<dbReference type="GO" id="GO:0005764">
    <property type="term" value="C:lysosome"/>
    <property type="evidence" value="ECO:0007669"/>
    <property type="project" value="UniProtKB-UniRule"/>
</dbReference>
<dbReference type="InterPro" id="IPR029132">
    <property type="entry name" value="CBAH/NAAA_C"/>
</dbReference>
<dbReference type="PANTHER" id="PTHR28583">
    <property type="entry name" value="ACID AMIDASE"/>
    <property type="match status" value="1"/>
</dbReference>
<evidence type="ECO:0000256" key="3">
    <source>
        <dbReference type="ARBA" id="ARBA00022801"/>
    </source>
</evidence>
<evidence type="ECO:0000256" key="2">
    <source>
        <dbReference type="ARBA" id="ARBA00022729"/>
    </source>
</evidence>
<feature type="active site" description="Nucleophile" evidence="10">
    <location>
        <position position="126"/>
    </location>
</feature>
<feature type="signal peptide" evidence="11">
    <location>
        <begin position="1"/>
        <end position="20"/>
    </location>
</feature>
<dbReference type="OrthoDB" id="5273684at2759"/>
<dbReference type="PANTHER" id="PTHR28583:SF4">
    <property type="entry name" value="N-ACYLETHANOLAMINE-HYDROLYZING ACID AMIDASE"/>
    <property type="match status" value="1"/>
</dbReference>
<comment type="subunit">
    <text evidence="6">Heterodimer of an alpha and a beta subunit, produced by autocatalytic cleavage.</text>
</comment>
<dbReference type="GO" id="GO:0006631">
    <property type="term" value="P:fatty acid metabolic process"/>
    <property type="evidence" value="ECO:0007669"/>
    <property type="project" value="InterPro"/>
</dbReference>
<dbReference type="EnsemblMetazoa" id="XM_038203544.1">
    <property type="protein sequence ID" value="XP_038059472.1"/>
    <property type="gene ID" value="LOC119730567"/>
</dbReference>
<feature type="domain" description="Choloylglycine hydrolase/NAAA C-terminal" evidence="12">
    <location>
        <begin position="126"/>
        <end position="304"/>
    </location>
</feature>
<reference evidence="13" key="1">
    <citation type="submission" date="2022-11" db="UniProtKB">
        <authorList>
            <consortium name="EnsemblMetazoa"/>
        </authorList>
    </citation>
    <scope>IDENTIFICATION</scope>
</reference>
<dbReference type="AlphaFoldDB" id="A0A914A6I1"/>
<evidence type="ECO:0000256" key="5">
    <source>
        <dbReference type="ARBA" id="ARBA00023180"/>
    </source>
</evidence>
<evidence type="ECO:0000256" key="9">
    <source>
        <dbReference type="PIRNR" id="PIRNR017632"/>
    </source>
</evidence>
<dbReference type="EC" id="3.5.1.60" evidence="7"/>
<accession>A0A914A6I1</accession>
<dbReference type="Pfam" id="PF02275">
    <property type="entry name" value="CBAH"/>
    <property type="match status" value="1"/>
</dbReference>
<evidence type="ECO:0000256" key="11">
    <source>
        <dbReference type="SAM" id="SignalP"/>
    </source>
</evidence>
<dbReference type="OMA" id="GQDHINM"/>
<evidence type="ECO:0000256" key="4">
    <source>
        <dbReference type="ARBA" id="ARBA00023145"/>
    </source>
</evidence>
<evidence type="ECO:0000256" key="8">
    <source>
        <dbReference type="ARBA" id="ARBA00040404"/>
    </source>
</evidence>
<keyword evidence="4" id="KW-0865">Zymogen</keyword>
<dbReference type="InterPro" id="IPR016699">
    <property type="entry name" value="Acid_ceramidase-like"/>
</dbReference>
<dbReference type="PIRSF" id="PIRSF017632">
    <property type="entry name" value="Acid_ceramidase-like"/>
    <property type="match status" value="1"/>
</dbReference>
<proteinExistence type="inferred from homology"/>
<keyword evidence="14" id="KW-1185">Reference proteome</keyword>
<name>A0A914A6I1_PATMI</name>
<dbReference type="GO" id="GO:0047412">
    <property type="term" value="F:N-(long-chain-acyl)ethanolamine deacylase activity"/>
    <property type="evidence" value="ECO:0007669"/>
    <property type="project" value="UniProtKB-EC"/>
</dbReference>
<evidence type="ECO:0000256" key="7">
    <source>
        <dbReference type="ARBA" id="ARBA00039046"/>
    </source>
</evidence>